<name>A0A923NG34_9FIRM</name>
<dbReference type="CDD" id="cd02042">
    <property type="entry name" value="ParAB_family"/>
    <property type="match status" value="1"/>
</dbReference>
<comment type="caution">
    <text evidence="6">The sequence shown here is derived from an EMBL/GenBank/DDBJ whole genome shotgun (WGS) entry which is preliminary data.</text>
</comment>
<organism evidence="6 7">
    <name type="scientific">Zhenpiania hominis</name>
    <dbReference type="NCBI Taxonomy" id="2763644"/>
    <lineage>
        <taxon>Bacteria</taxon>
        <taxon>Bacillati</taxon>
        <taxon>Bacillota</taxon>
        <taxon>Clostridia</taxon>
        <taxon>Peptostreptococcales</taxon>
        <taxon>Anaerovoracaceae</taxon>
        <taxon>Zhenpiania</taxon>
    </lineage>
</organism>
<dbReference type="Proteomes" id="UP000602647">
    <property type="component" value="Unassembled WGS sequence"/>
</dbReference>
<evidence type="ECO:0000256" key="3">
    <source>
        <dbReference type="ARBA" id="ARBA00062323"/>
    </source>
</evidence>
<comment type="subunit">
    <text evidence="3">Dimerizes in the presence of ATP but not ADP; ATP-binding is required for double-stranded (ds)DNA-binding. Interacts with DnaA.</text>
</comment>
<comment type="catalytic activity">
    <reaction evidence="2">
        <text>ATP + H2O = ADP + phosphate + H(+)</text>
        <dbReference type="Rhea" id="RHEA:13065"/>
        <dbReference type="ChEBI" id="CHEBI:15377"/>
        <dbReference type="ChEBI" id="CHEBI:15378"/>
        <dbReference type="ChEBI" id="CHEBI:30616"/>
        <dbReference type="ChEBI" id="CHEBI:43474"/>
        <dbReference type="ChEBI" id="CHEBI:456216"/>
    </reaction>
</comment>
<dbReference type="SUPFAM" id="SSF52540">
    <property type="entry name" value="P-loop containing nucleoside triphosphate hydrolases"/>
    <property type="match status" value="1"/>
</dbReference>
<dbReference type="InterPro" id="IPR027417">
    <property type="entry name" value="P-loop_NTPase"/>
</dbReference>
<evidence type="ECO:0000256" key="1">
    <source>
        <dbReference type="ARBA" id="ARBA00006976"/>
    </source>
</evidence>
<reference evidence="6" key="1">
    <citation type="submission" date="2020-08" db="EMBL/GenBank/DDBJ databases">
        <title>Genome public.</title>
        <authorList>
            <person name="Liu C."/>
            <person name="Sun Q."/>
        </authorList>
    </citation>
    <scope>NUCLEOTIDE SEQUENCE</scope>
    <source>
        <strain evidence="6">BX12</strain>
    </source>
</reference>
<comment type="similarity">
    <text evidence="1">Belongs to the ParA family.</text>
</comment>
<keyword evidence="7" id="KW-1185">Reference proteome</keyword>
<evidence type="ECO:0000259" key="5">
    <source>
        <dbReference type="Pfam" id="PF13614"/>
    </source>
</evidence>
<evidence type="ECO:0000256" key="2">
    <source>
        <dbReference type="ARBA" id="ARBA00049360"/>
    </source>
</evidence>
<evidence type="ECO:0000313" key="6">
    <source>
        <dbReference type="EMBL" id="MBC6678333.1"/>
    </source>
</evidence>
<dbReference type="PANTHER" id="PTHR13696:SF99">
    <property type="entry name" value="COBYRINIC ACID AC-DIAMIDE SYNTHASE"/>
    <property type="match status" value="1"/>
</dbReference>
<dbReference type="InterPro" id="IPR050678">
    <property type="entry name" value="DNA_Partitioning_ATPase"/>
</dbReference>
<dbReference type="FunFam" id="3.40.50.300:FF:000285">
    <property type="entry name" value="Sporulation initiation inhibitor Soj"/>
    <property type="match status" value="1"/>
</dbReference>
<dbReference type="AlphaFoldDB" id="A0A923NG34"/>
<dbReference type="EMBL" id="JACRYT010000001">
    <property type="protein sequence ID" value="MBC6678333.1"/>
    <property type="molecule type" value="Genomic_DNA"/>
</dbReference>
<dbReference type="RefSeq" id="WP_187301531.1">
    <property type="nucleotide sequence ID" value="NZ_JACRYT010000001.1"/>
</dbReference>
<dbReference type="PANTHER" id="PTHR13696">
    <property type="entry name" value="P-LOOP CONTAINING NUCLEOSIDE TRIPHOSPHATE HYDROLASE"/>
    <property type="match status" value="1"/>
</dbReference>
<gene>
    <name evidence="6" type="ORF">H9L42_00615</name>
</gene>
<sequence>MATIIVLTNQKGGVGKTTTTGALAAGLGIKGNKVLAVDLDPQGNLGFSLGIDIEEGHTIYEVFQKKASMREAIKQAEHCDVIPSNILLSEGEIVFQGQERQLLLKNALKEVEDIYDFIVIDTPPALNLLTLNGYAAADYLIIPMASEILSLVGLVQLQDTVEGIKNSMNPELDVLGILLTKYNKRTNLAKDVLDLAWEVAQQAGCIVFDSKIRNGVAAAEAPAHGLCIFDYSPRSNPAKDYQAFVDEVYERIKA</sequence>
<dbReference type="Gene3D" id="3.40.50.300">
    <property type="entry name" value="P-loop containing nucleotide triphosphate hydrolases"/>
    <property type="match status" value="1"/>
</dbReference>
<feature type="domain" description="AAA" evidence="5">
    <location>
        <begin position="3"/>
        <end position="173"/>
    </location>
</feature>
<protein>
    <recommendedName>
        <fullName evidence="4">Sporulation initiation inhibitor protein Soj</fullName>
    </recommendedName>
</protein>
<proteinExistence type="inferred from homology"/>
<evidence type="ECO:0000313" key="7">
    <source>
        <dbReference type="Proteomes" id="UP000602647"/>
    </source>
</evidence>
<dbReference type="InterPro" id="IPR025669">
    <property type="entry name" value="AAA_dom"/>
</dbReference>
<accession>A0A923NG34</accession>
<dbReference type="Pfam" id="PF13614">
    <property type="entry name" value="AAA_31"/>
    <property type="match status" value="1"/>
</dbReference>
<evidence type="ECO:0000256" key="4">
    <source>
        <dbReference type="ARBA" id="ARBA00071824"/>
    </source>
</evidence>